<accession>A0ABS3TDL0</accession>
<evidence type="ECO:0000256" key="1">
    <source>
        <dbReference type="SAM" id="Phobius"/>
    </source>
</evidence>
<dbReference type="Proteomes" id="UP000670527">
    <property type="component" value="Unassembled WGS sequence"/>
</dbReference>
<reference evidence="2 3" key="1">
    <citation type="submission" date="2021-03" db="EMBL/GenBank/DDBJ databases">
        <authorList>
            <person name="Kim M.K."/>
        </authorList>
    </citation>
    <scope>NUCLEOTIDE SEQUENCE [LARGE SCALE GENOMIC DNA]</scope>
    <source>
        <strain evidence="2 3">BT507</strain>
    </source>
</reference>
<comment type="caution">
    <text evidence="2">The sequence shown here is derived from an EMBL/GenBank/DDBJ whole genome shotgun (WGS) entry which is preliminary data.</text>
</comment>
<feature type="transmembrane region" description="Helical" evidence="1">
    <location>
        <begin position="42"/>
        <end position="66"/>
    </location>
</feature>
<evidence type="ECO:0000313" key="2">
    <source>
        <dbReference type="EMBL" id="MBO3271745.1"/>
    </source>
</evidence>
<keyword evidence="1" id="KW-0812">Transmembrane</keyword>
<dbReference type="EMBL" id="JAGETX010000007">
    <property type="protein sequence ID" value="MBO3271745.1"/>
    <property type="molecule type" value="Genomic_DNA"/>
</dbReference>
<proteinExistence type="predicted"/>
<sequence>MLTDAKHQELLVLQPDFKWKKVTYEYDIATAETFEALPFKDVLLLLTVHLANYYITIMSATAVIAAT</sequence>
<dbReference type="RefSeq" id="WP_208308069.1">
    <property type="nucleotide sequence ID" value="NZ_JAGETX010000007.1"/>
</dbReference>
<organism evidence="2 3">
    <name type="scientific">Hymenobacter defluvii</name>
    <dbReference type="NCBI Taxonomy" id="2054411"/>
    <lineage>
        <taxon>Bacteria</taxon>
        <taxon>Pseudomonadati</taxon>
        <taxon>Bacteroidota</taxon>
        <taxon>Cytophagia</taxon>
        <taxon>Cytophagales</taxon>
        <taxon>Hymenobacteraceae</taxon>
        <taxon>Hymenobacter</taxon>
    </lineage>
</organism>
<keyword evidence="3" id="KW-1185">Reference proteome</keyword>
<evidence type="ECO:0000313" key="3">
    <source>
        <dbReference type="Proteomes" id="UP000670527"/>
    </source>
</evidence>
<protein>
    <submittedName>
        <fullName evidence="2">Uncharacterized protein</fullName>
    </submittedName>
</protein>
<keyword evidence="1" id="KW-0472">Membrane</keyword>
<keyword evidence="1" id="KW-1133">Transmembrane helix</keyword>
<gene>
    <name evidence="2" type="ORF">J4D97_13875</name>
</gene>
<name>A0ABS3TDL0_9BACT</name>